<keyword evidence="3" id="KW-1185">Reference proteome</keyword>
<organism evidence="2 3">
    <name type="scientific">Streptomyces blastmyceticus</name>
    <dbReference type="NCBI Taxonomy" id="68180"/>
    <lineage>
        <taxon>Bacteria</taxon>
        <taxon>Bacillati</taxon>
        <taxon>Actinomycetota</taxon>
        <taxon>Actinomycetes</taxon>
        <taxon>Kitasatosporales</taxon>
        <taxon>Streptomycetaceae</taxon>
        <taxon>Streptomyces</taxon>
    </lineage>
</organism>
<dbReference type="Proteomes" id="UP001500063">
    <property type="component" value="Unassembled WGS sequence"/>
</dbReference>
<feature type="domain" description="Thioester reductase (TE)" evidence="1">
    <location>
        <begin position="11"/>
        <end position="261"/>
    </location>
</feature>
<dbReference type="RefSeq" id="WP_344121150.1">
    <property type="nucleotide sequence ID" value="NZ_BAAABW010000026.1"/>
</dbReference>
<evidence type="ECO:0000313" key="2">
    <source>
        <dbReference type="EMBL" id="GAA0366388.1"/>
    </source>
</evidence>
<dbReference type="PANTHER" id="PTHR11011:SF45">
    <property type="entry name" value="FATTY ACYL-COA REDUCTASE CG8306-RELATED"/>
    <property type="match status" value="1"/>
</dbReference>
<dbReference type="Gene3D" id="3.40.50.720">
    <property type="entry name" value="NAD(P)-binding Rossmann-like Domain"/>
    <property type="match status" value="1"/>
</dbReference>
<protein>
    <recommendedName>
        <fullName evidence="1">Thioester reductase (TE) domain-containing protein</fullName>
    </recommendedName>
</protein>
<dbReference type="InterPro" id="IPR036291">
    <property type="entry name" value="NAD(P)-bd_dom_sf"/>
</dbReference>
<evidence type="ECO:0000259" key="1">
    <source>
        <dbReference type="Pfam" id="PF07993"/>
    </source>
</evidence>
<dbReference type="Pfam" id="PF07993">
    <property type="entry name" value="NAD_binding_4"/>
    <property type="match status" value="1"/>
</dbReference>
<accession>A0ABP3HBI6</accession>
<dbReference type="InterPro" id="IPR026055">
    <property type="entry name" value="FAR"/>
</dbReference>
<sequence>MTPSGAPPALVTGVTGLVGGAIVLELLRRTDAEVLCLARDSRREPAVRRVPRLLARMAADYGMDDVADAIATRCRVLPGDVTAPGCGIPEGLLPPAVGEVWHAAASLKFRARDRAEIDLHNVTGTRNVAELAVRLGAHTFDLVSTAYAVGDRTGLLAEEPVPADCRPNNAYESSKMAAEALAAGIPVGTVRILRPGIVIGHSETLAAPTTFGLYSYVGELNAFRARIEPRLGNYLDHYPVAMLGDPATRGNLVPVDRVAAAAVRLGLVGAPGGIYHLTNTEPTCLGEALTALTGALGIRAPRWVSDRAELNSIDEAFNKKLDFQGAYMLQDKVFDASRALRHCEDLLTVPLGLERIGEYITRYVEDGAAEAARARRKAAQRV</sequence>
<name>A0ABP3HBI6_9ACTN</name>
<evidence type="ECO:0000313" key="3">
    <source>
        <dbReference type="Proteomes" id="UP001500063"/>
    </source>
</evidence>
<dbReference type="InterPro" id="IPR013120">
    <property type="entry name" value="FAR_NAD-bd"/>
</dbReference>
<proteinExistence type="predicted"/>
<gene>
    <name evidence="2" type="ORF">GCM10010319_50370</name>
</gene>
<dbReference type="SUPFAM" id="SSF51735">
    <property type="entry name" value="NAD(P)-binding Rossmann-fold domains"/>
    <property type="match status" value="1"/>
</dbReference>
<comment type="caution">
    <text evidence="2">The sequence shown here is derived from an EMBL/GenBank/DDBJ whole genome shotgun (WGS) entry which is preliminary data.</text>
</comment>
<dbReference type="EMBL" id="BAAABW010000026">
    <property type="protein sequence ID" value="GAA0366388.1"/>
    <property type="molecule type" value="Genomic_DNA"/>
</dbReference>
<dbReference type="PANTHER" id="PTHR11011">
    <property type="entry name" value="MALE STERILITY PROTEIN 2-RELATED"/>
    <property type="match status" value="1"/>
</dbReference>
<reference evidence="3" key="1">
    <citation type="journal article" date="2019" name="Int. J. Syst. Evol. Microbiol.">
        <title>The Global Catalogue of Microorganisms (GCM) 10K type strain sequencing project: providing services to taxonomists for standard genome sequencing and annotation.</title>
        <authorList>
            <consortium name="The Broad Institute Genomics Platform"/>
            <consortium name="The Broad Institute Genome Sequencing Center for Infectious Disease"/>
            <person name="Wu L."/>
            <person name="Ma J."/>
        </authorList>
    </citation>
    <scope>NUCLEOTIDE SEQUENCE [LARGE SCALE GENOMIC DNA]</scope>
    <source>
        <strain evidence="3">JCM 4565</strain>
    </source>
</reference>